<evidence type="ECO:0000259" key="17">
    <source>
        <dbReference type="PROSITE" id="PS50089"/>
    </source>
</evidence>
<evidence type="ECO:0000256" key="9">
    <source>
        <dbReference type="ARBA" id="ARBA00022786"/>
    </source>
</evidence>
<organism evidence="18 19">
    <name type="scientific">Morus notabilis</name>
    <dbReference type="NCBI Taxonomy" id="981085"/>
    <lineage>
        <taxon>Eukaryota</taxon>
        <taxon>Viridiplantae</taxon>
        <taxon>Streptophyta</taxon>
        <taxon>Embryophyta</taxon>
        <taxon>Tracheophyta</taxon>
        <taxon>Spermatophyta</taxon>
        <taxon>Magnoliopsida</taxon>
        <taxon>eudicotyledons</taxon>
        <taxon>Gunneridae</taxon>
        <taxon>Pentapetalae</taxon>
        <taxon>rosids</taxon>
        <taxon>fabids</taxon>
        <taxon>Rosales</taxon>
        <taxon>Moraceae</taxon>
        <taxon>Moreae</taxon>
        <taxon>Morus</taxon>
    </lineage>
</organism>
<dbReference type="OrthoDB" id="9984778at2759"/>
<feature type="region of interest" description="Disordered" evidence="15">
    <location>
        <begin position="96"/>
        <end position="117"/>
    </location>
</feature>
<evidence type="ECO:0000256" key="1">
    <source>
        <dbReference type="ARBA" id="ARBA00000900"/>
    </source>
</evidence>
<sequence length="368" mass="41181">MDLNHRNLIEDSTLCESLCEKNVPINCPKSCSVLCPETCVSYDPYCISPPTSVISYSHNHHKFSTFLTVTIVLLAASFLVICGYVFYTKYYNNSRRRNSSRQSDHRNRDDHEFLDEEHGPTLDHPIWYIRTAGLQPSIINSIAVLKYKKGEGLVEGTDCSVCLSEFQEDESLRLLPKCSHAFHIPCIDTWLRSHTNCPMCRAPIVINSVIRTSLPEPSSVDSGSEEEIRPGNSENDGENDAEMGRDEEGKRGESSGDIEVVLDRMSQPSRRSFSLDCSSGWKISSAMSKECDGSMDKKMETDNKLRSANGEKKVGGNQKLQRMTSSSSNERSLQSGPVSMKRSVSWSGKFVLCRQIKSSDSILPLRSI</sequence>
<dbReference type="GO" id="GO:0016567">
    <property type="term" value="P:protein ubiquitination"/>
    <property type="evidence" value="ECO:0007669"/>
    <property type="project" value="UniProtKB-UniPathway"/>
</dbReference>
<feature type="compositionally biased region" description="Basic and acidic residues" evidence="15">
    <location>
        <begin position="242"/>
        <end position="254"/>
    </location>
</feature>
<feature type="domain" description="RING-type" evidence="17">
    <location>
        <begin position="159"/>
        <end position="201"/>
    </location>
</feature>
<dbReference type="InterPro" id="IPR044600">
    <property type="entry name" value="ATL1/ATL16-like"/>
</dbReference>
<dbReference type="Pfam" id="PF13639">
    <property type="entry name" value="zf-RING_2"/>
    <property type="match status" value="1"/>
</dbReference>
<dbReference type="EMBL" id="KE345862">
    <property type="protein sequence ID" value="EXC19420.1"/>
    <property type="molecule type" value="Genomic_DNA"/>
</dbReference>
<evidence type="ECO:0000256" key="6">
    <source>
        <dbReference type="ARBA" id="ARBA00022692"/>
    </source>
</evidence>
<dbReference type="AlphaFoldDB" id="W9S7L2"/>
<feature type="region of interest" description="Disordered" evidence="15">
    <location>
        <begin position="288"/>
        <end position="343"/>
    </location>
</feature>
<evidence type="ECO:0000256" key="13">
    <source>
        <dbReference type="ARBA" id="ARBA00024209"/>
    </source>
</evidence>
<gene>
    <name evidence="18" type="ORF">L484_004136</name>
</gene>
<keyword evidence="6 16" id="KW-0812">Transmembrane</keyword>
<feature type="compositionally biased region" description="Polar residues" evidence="15">
    <location>
        <begin position="318"/>
        <end position="343"/>
    </location>
</feature>
<feature type="region of interest" description="Disordered" evidence="15">
    <location>
        <begin position="215"/>
        <end position="265"/>
    </location>
</feature>
<evidence type="ECO:0000256" key="16">
    <source>
        <dbReference type="SAM" id="Phobius"/>
    </source>
</evidence>
<evidence type="ECO:0000256" key="11">
    <source>
        <dbReference type="ARBA" id="ARBA00022989"/>
    </source>
</evidence>
<keyword evidence="10" id="KW-0862">Zinc</keyword>
<dbReference type="InterPro" id="IPR001841">
    <property type="entry name" value="Znf_RING"/>
</dbReference>
<dbReference type="InterPro" id="IPR013083">
    <property type="entry name" value="Znf_RING/FYVE/PHD"/>
</dbReference>
<dbReference type="GO" id="GO:0016020">
    <property type="term" value="C:membrane"/>
    <property type="evidence" value="ECO:0007669"/>
    <property type="project" value="UniProtKB-SubCell"/>
</dbReference>
<keyword evidence="12 16" id="KW-0472">Membrane</keyword>
<dbReference type="PROSITE" id="PS50089">
    <property type="entry name" value="ZF_RING_2"/>
    <property type="match status" value="1"/>
</dbReference>
<proteinExistence type="inferred from homology"/>
<dbReference type="Gene3D" id="3.30.40.10">
    <property type="entry name" value="Zinc/RING finger domain, C3HC4 (zinc finger)"/>
    <property type="match status" value="1"/>
</dbReference>
<comment type="catalytic activity">
    <reaction evidence="1">
        <text>S-ubiquitinyl-[E2 ubiquitin-conjugating enzyme]-L-cysteine + [acceptor protein]-L-lysine = [E2 ubiquitin-conjugating enzyme]-L-cysteine + N(6)-ubiquitinyl-[acceptor protein]-L-lysine.</text>
        <dbReference type="EC" id="2.3.2.27"/>
    </reaction>
</comment>
<comment type="similarity">
    <text evidence="13">Belongs to the RING-type zinc finger family. ATL subfamily.</text>
</comment>
<dbReference type="UniPathway" id="UPA00143"/>
<dbReference type="FunFam" id="3.30.40.10:FF:000233">
    <property type="entry name" value="RING-H2 finger protein ATL54"/>
    <property type="match status" value="1"/>
</dbReference>
<dbReference type="PANTHER" id="PTHR46913">
    <property type="entry name" value="RING-H2 FINGER PROTEIN ATL16"/>
    <property type="match status" value="1"/>
</dbReference>
<keyword evidence="7" id="KW-0479">Metal-binding</keyword>
<protein>
    <recommendedName>
        <fullName evidence="4">RING-type E3 ubiquitin transferase</fullName>
        <ecNumber evidence="4">2.3.2.27</ecNumber>
    </recommendedName>
</protein>
<keyword evidence="19" id="KW-1185">Reference proteome</keyword>
<comment type="pathway">
    <text evidence="3">Protein modification; protein ubiquitination.</text>
</comment>
<name>W9S7L2_9ROSA</name>
<reference evidence="19" key="1">
    <citation type="submission" date="2013-01" db="EMBL/GenBank/DDBJ databases">
        <title>Draft Genome Sequence of a Mulberry Tree, Morus notabilis C.K. Schneid.</title>
        <authorList>
            <person name="He N."/>
            <person name="Zhao S."/>
        </authorList>
    </citation>
    <scope>NUCLEOTIDE SEQUENCE</scope>
</reference>
<evidence type="ECO:0000256" key="15">
    <source>
        <dbReference type="SAM" id="MobiDB-lite"/>
    </source>
</evidence>
<dbReference type="CDD" id="cd16461">
    <property type="entry name" value="RING-H2_EL5-like"/>
    <property type="match status" value="1"/>
</dbReference>
<feature type="transmembrane region" description="Helical" evidence="16">
    <location>
        <begin position="66"/>
        <end position="87"/>
    </location>
</feature>
<dbReference type="SUPFAM" id="SSF57850">
    <property type="entry name" value="RING/U-box"/>
    <property type="match status" value="1"/>
</dbReference>
<feature type="compositionally biased region" description="Basic and acidic residues" evidence="15">
    <location>
        <begin position="102"/>
        <end position="117"/>
    </location>
</feature>
<keyword evidence="5" id="KW-0808">Transferase</keyword>
<evidence type="ECO:0000256" key="5">
    <source>
        <dbReference type="ARBA" id="ARBA00022679"/>
    </source>
</evidence>
<evidence type="ECO:0000256" key="3">
    <source>
        <dbReference type="ARBA" id="ARBA00004906"/>
    </source>
</evidence>
<dbReference type="SMART" id="SM00184">
    <property type="entry name" value="RING"/>
    <property type="match status" value="1"/>
</dbReference>
<dbReference type="GO" id="GO:0008270">
    <property type="term" value="F:zinc ion binding"/>
    <property type="evidence" value="ECO:0007669"/>
    <property type="project" value="UniProtKB-KW"/>
</dbReference>
<keyword evidence="9" id="KW-0833">Ubl conjugation pathway</keyword>
<evidence type="ECO:0000313" key="19">
    <source>
        <dbReference type="Proteomes" id="UP000030645"/>
    </source>
</evidence>
<dbReference type="EC" id="2.3.2.27" evidence="4"/>
<evidence type="ECO:0000256" key="8">
    <source>
        <dbReference type="ARBA" id="ARBA00022771"/>
    </source>
</evidence>
<keyword evidence="11 16" id="KW-1133">Transmembrane helix</keyword>
<feature type="compositionally biased region" description="Basic and acidic residues" evidence="15">
    <location>
        <begin position="289"/>
        <end position="314"/>
    </location>
</feature>
<evidence type="ECO:0000256" key="14">
    <source>
        <dbReference type="PROSITE-ProRule" id="PRU00175"/>
    </source>
</evidence>
<dbReference type="GO" id="GO:0061630">
    <property type="term" value="F:ubiquitin protein ligase activity"/>
    <property type="evidence" value="ECO:0007669"/>
    <property type="project" value="UniProtKB-EC"/>
</dbReference>
<keyword evidence="8 14" id="KW-0863">Zinc-finger</keyword>
<evidence type="ECO:0000256" key="7">
    <source>
        <dbReference type="ARBA" id="ARBA00022723"/>
    </source>
</evidence>
<accession>W9S7L2</accession>
<evidence type="ECO:0000256" key="2">
    <source>
        <dbReference type="ARBA" id="ARBA00004167"/>
    </source>
</evidence>
<dbReference type="Proteomes" id="UP000030645">
    <property type="component" value="Unassembled WGS sequence"/>
</dbReference>
<evidence type="ECO:0000256" key="10">
    <source>
        <dbReference type="ARBA" id="ARBA00022833"/>
    </source>
</evidence>
<dbReference type="PANTHER" id="PTHR46913:SF19">
    <property type="entry name" value="RING-TYPE E3 UBIQUITIN TRANSFERASE"/>
    <property type="match status" value="1"/>
</dbReference>
<evidence type="ECO:0000313" key="18">
    <source>
        <dbReference type="EMBL" id="EXC19420.1"/>
    </source>
</evidence>
<evidence type="ECO:0000256" key="12">
    <source>
        <dbReference type="ARBA" id="ARBA00023136"/>
    </source>
</evidence>
<dbReference type="eggNOG" id="KOG0800">
    <property type="taxonomic scope" value="Eukaryota"/>
</dbReference>
<comment type="subcellular location">
    <subcellularLocation>
        <location evidence="2">Membrane</location>
        <topology evidence="2">Single-pass membrane protein</topology>
    </subcellularLocation>
</comment>
<dbReference type="KEGG" id="mnt:21387642"/>
<evidence type="ECO:0000256" key="4">
    <source>
        <dbReference type="ARBA" id="ARBA00012483"/>
    </source>
</evidence>